<name>N6UQ22_DENPD</name>
<reference evidence="1" key="1">
    <citation type="journal article" date="2013" name="Genome Biol.">
        <title>Draft genome of the mountain pine beetle, Dendroctonus ponderosae Hopkins, a major forest pest.</title>
        <authorList>
            <person name="Keeling C.I."/>
            <person name="Yuen M.M."/>
            <person name="Liao N.Y."/>
            <person name="Docking T.R."/>
            <person name="Chan S.K."/>
            <person name="Taylor G.A."/>
            <person name="Palmquist D.L."/>
            <person name="Jackman S.D."/>
            <person name="Nguyen A."/>
            <person name="Li M."/>
            <person name="Henderson H."/>
            <person name="Janes J.K."/>
            <person name="Zhao Y."/>
            <person name="Pandoh P."/>
            <person name="Moore R."/>
            <person name="Sperling F.A."/>
            <person name="Huber D.P."/>
            <person name="Birol I."/>
            <person name="Jones S.J."/>
            <person name="Bohlmann J."/>
        </authorList>
    </citation>
    <scope>NUCLEOTIDE SEQUENCE</scope>
</reference>
<gene>
    <name evidence="1" type="ORF">YQE_02744</name>
</gene>
<dbReference type="EMBL" id="KB740350">
    <property type="protein sequence ID" value="ENN80837.1"/>
    <property type="molecule type" value="Genomic_DNA"/>
</dbReference>
<accession>N6UQ22</accession>
<proteinExistence type="predicted"/>
<dbReference type="OrthoDB" id="10252740at2759"/>
<protein>
    <submittedName>
        <fullName evidence="1">Uncharacterized protein</fullName>
    </submittedName>
</protein>
<dbReference type="AlphaFoldDB" id="N6UQ22"/>
<evidence type="ECO:0000313" key="1">
    <source>
        <dbReference type="EMBL" id="ENN80837.1"/>
    </source>
</evidence>
<feature type="non-terminal residue" evidence="1">
    <location>
        <position position="1"/>
    </location>
</feature>
<dbReference type="HOGENOM" id="CLU_2252760_0_0_1"/>
<organism evidence="1">
    <name type="scientific">Dendroctonus ponderosae</name>
    <name type="common">Mountain pine beetle</name>
    <dbReference type="NCBI Taxonomy" id="77166"/>
    <lineage>
        <taxon>Eukaryota</taxon>
        <taxon>Metazoa</taxon>
        <taxon>Ecdysozoa</taxon>
        <taxon>Arthropoda</taxon>
        <taxon>Hexapoda</taxon>
        <taxon>Insecta</taxon>
        <taxon>Pterygota</taxon>
        <taxon>Neoptera</taxon>
        <taxon>Endopterygota</taxon>
        <taxon>Coleoptera</taxon>
        <taxon>Polyphaga</taxon>
        <taxon>Cucujiformia</taxon>
        <taxon>Curculionidae</taxon>
        <taxon>Scolytinae</taxon>
        <taxon>Dendroctonus</taxon>
    </lineage>
</organism>
<sequence>MLTILSSEFIMSAETELSMQSGLQSVLLPPDLTTLSLIGHRPPAQGPHLGHLPPAHPMSQTNGLCIAWKLPGACFLVVIFQLLAFLEHLVSIFHLPVLCFCSFP</sequence>